<dbReference type="InterPro" id="IPR013105">
    <property type="entry name" value="TPR_2"/>
</dbReference>
<accession>A0A2G2VE40</accession>
<dbReference type="Proteomes" id="UP000224567">
    <property type="component" value="Unassembled WGS sequence"/>
</dbReference>
<evidence type="ECO:0000259" key="8">
    <source>
        <dbReference type="PROSITE" id="PS50600"/>
    </source>
</evidence>
<dbReference type="Pfam" id="PF22941">
    <property type="entry name" value="TADA2A-like_3rd"/>
    <property type="match status" value="1"/>
</dbReference>
<comment type="similarity">
    <text evidence="1">Belongs to the peptidase C48 family.</text>
</comment>
<keyword evidence="3" id="KW-0677">Repeat</keyword>
<evidence type="ECO:0000313" key="10">
    <source>
        <dbReference type="Proteomes" id="UP000224567"/>
    </source>
</evidence>
<dbReference type="SUPFAM" id="SSF48452">
    <property type="entry name" value="TPR-like"/>
    <property type="match status" value="1"/>
</dbReference>
<evidence type="ECO:0000313" key="9">
    <source>
        <dbReference type="EMBL" id="PHT31208.1"/>
    </source>
</evidence>
<dbReference type="SUPFAM" id="SSF54534">
    <property type="entry name" value="FKBP-like"/>
    <property type="match status" value="1"/>
</dbReference>
<dbReference type="InterPro" id="IPR003653">
    <property type="entry name" value="Peptidase_C48_C"/>
</dbReference>
<organism evidence="9 10">
    <name type="scientific">Capsicum baccatum</name>
    <name type="common">Peruvian pepper</name>
    <dbReference type="NCBI Taxonomy" id="33114"/>
    <lineage>
        <taxon>Eukaryota</taxon>
        <taxon>Viridiplantae</taxon>
        <taxon>Streptophyta</taxon>
        <taxon>Embryophyta</taxon>
        <taxon>Tracheophyta</taxon>
        <taxon>Spermatophyta</taxon>
        <taxon>Magnoliopsida</taxon>
        <taxon>eudicotyledons</taxon>
        <taxon>Gunneridae</taxon>
        <taxon>Pentapetalae</taxon>
        <taxon>asterids</taxon>
        <taxon>lamiids</taxon>
        <taxon>Solanales</taxon>
        <taxon>Solanaceae</taxon>
        <taxon>Solanoideae</taxon>
        <taxon>Capsiceae</taxon>
        <taxon>Capsicum</taxon>
    </lineage>
</organism>
<keyword evidence="10" id="KW-1185">Reference proteome</keyword>
<dbReference type="PROSITE" id="PS50600">
    <property type="entry name" value="ULP_PROTEASE"/>
    <property type="match status" value="1"/>
</dbReference>
<feature type="region of interest" description="Disordered" evidence="7">
    <location>
        <begin position="1041"/>
        <end position="1104"/>
    </location>
</feature>
<keyword evidence="2" id="KW-0645">Protease</keyword>
<dbReference type="InterPro" id="IPR019734">
    <property type="entry name" value="TPR_rpt"/>
</dbReference>
<dbReference type="Pfam" id="PF09331">
    <property type="entry name" value="DUF1985"/>
    <property type="match status" value="1"/>
</dbReference>
<reference evidence="9 10" key="1">
    <citation type="journal article" date="2017" name="Genome Biol.">
        <title>New reference genome sequences of hot pepper reveal the massive evolution of plant disease-resistance genes by retroduplication.</title>
        <authorList>
            <person name="Kim S."/>
            <person name="Park J."/>
            <person name="Yeom S.I."/>
            <person name="Kim Y.M."/>
            <person name="Seo E."/>
            <person name="Kim K.T."/>
            <person name="Kim M.S."/>
            <person name="Lee J.M."/>
            <person name="Cheong K."/>
            <person name="Shin H.S."/>
            <person name="Kim S.B."/>
            <person name="Han K."/>
            <person name="Lee J."/>
            <person name="Park M."/>
            <person name="Lee H.A."/>
            <person name="Lee H.Y."/>
            <person name="Lee Y."/>
            <person name="Oh S."/>
            <person name="Lee J.H."/>
            <person name="Choi E."/>
            <person name="Choi E."/>
            <person name="Lee S.E."/>
            <person name="Jeon J."/>
            <person name="Kim H."/>
            <person name="Choi G."/>
            <person name="Song H."/>
            <person name="Lee J."/>
            <person name="Lee S.C."/>
            <person name="Kwon J.K."/>
            <person name="Lee H.Y."/>
            <person name="Koo N."/>
            <person name="Hong Y."/>
            <person name="Kim R.W."/>
            <person name="Kang W.H."/>
            <person name="Huh J.H."/>
            <person name="Kang B.C."/>
            <person name="Yang T.J."/>
            <person name="Lee Y.H."/>
            <person name="Bennetzen J.L."/>
            <person name="Choi D."/>
        </authorList>
    </citation>
    <scope>NUCLEOTIDE SEQUENCE [LARGE SCALE GENOMIC DNA]</scope>
    <source>
        <strain evidence="10">cv. PBC81</strain>
    </source>
</reference>
<evidence type="ECO:0000256" key="4">
    <source>
        <dbReference type="ARBA" id="ARBA00022801"/>
    </source>
</evidence>
<dbReference type="GO" id="GO:0006508">
    <property type="term" value="P:proteolysis"/>
    <property type="evidence" value="ECO:0007669"/>
    <property type="project" value="UniProtKB-KW"/>
</dbReference>
<keyword evidence="9" id="KW-0413">Isomerase</keyword>
<dbReference type="STRING" id="33114.A0A2G2VE40"/>
<dbReference type="InterPro" id="IPR011990">
    <property type="entry name" value="TPR-like_helical_dom_sf"/>
</dbReference>
<keyword evidence="5 6" id="KW-0802">TPR repeat</keyword>
<dbReference type="InterPro" id="IPR015410">
    <property type="entry name" value="DUF1985"/>
</dbReference>
<evidence type="ECO:0000256" key="2">
    <source>
        <dbReference type="ARBA" id="ARBA00022670"/>
    </source>
</evidence>
<evidence type="ECO:0000256" key="6">
    <source>
        <dbReference type="PROSITE-ProRule" id="PRU00339"/>
    </source>
</evidence>
<dbReference type="EMBL" id="MLFT02000012">
    <property type="protein sequence ID" value="PHT31208.1"/>
    <property type="molecule type" value="Genomic_DNA"/>
</dbReference>
<protein>
    <submittedName>
        <fullName evidence="9">Peptidyl-prolyl cis-trans isomerase PASTICCINO1</fullName>
    </submittedName>
</protein>
<dbReference type="InterPro" id="IPR038765">
    <property type="entry name" value="Papain-like_cys_pep_sf"/>
</dbReference>
<name>A0A2G2VE40_CAPBA</name>
<dbReference type="Pfam" id="PF13181">
    <property type="entry name" value="TPR_8"/>
    <property type="match status" value="1"/>
</dbReference>
<evidence type="ECO:0000256" key="7">
    <source>
        <dbReference type="SAM" id="MobiDB-lite"/>
    </source>
</evidence>
<feature type="compositionally biased region" description="Acidic residues" evidence="7">
    <location>
        <begin position="1073"/>
        <end position="1082"/>
    </location>
</feature>
<gene>
    <name evidence="9" type="ORF">CQW23_27545</name>
</gene>
<dbReference type="GO" id="GO:0016853">
    <property type="term" value="F:isomerase activity"/>
    <property type="evidence" value="ECO:0007669"/>
    <property type="project" value="UniProtKB-KW"/>
</dbReference>
<dbReference type="OrthoDB" id="1306375at2759"/>
<comment type="caution">
    <text evidence="9">The sequence shown here is derived from an EMBL/GenBank/DDBJ whole genome shotgun (WGS) entry which is preliminary data.</text>
</comment>
<dbReference type="Pfam" id="PF07719">
    <property type="entry name" value="TPR_2"/>
    <property type="match status" value="1"/>
</dbReference>
<sequence length="1445" mass="164053">MCVSFVDEKRSAKGKEKIIEEKVDGKEENVAPICRKKKKIAIKNRNLKMQEFYIPESKKFHGVRYSSHVNVDVVRKLNDKLSKLQLEMFRETIFGYFLDMPEVYVQNQVLVNLMRRELVQERNDLFCVKINESSLCFGLKEFGIITGLRCFGDDKFVGNSNGVNRLRSNYFGENSSVSLDDLVSCFEDLESIQSDDDAVKIAILYFIYTFLFSGVGGTTTICNRDLELVESGEYHNFPWGIVVFKALLKSVRDKMYYVKSFHRFGGFPLALQLWVYECCSSVSPEIAYRVARRVPRILNWKVVHQMPSTKLLEQSLFSKSNDKVWSNISPAVDELGVLNLPTDNVYQFHRTQKEFKTPMLNKKVCKKVVKADKKVCKLAKELPTLRNVKEVSVVGSLKKVSIKHDNNNNNHPVMISSEKSKVPAGSFSDYVLLTKFDKKMSSMHDENNNNHHSKNCCVNSRGAAAADCSNDYVLRTEFDKFSSEFESFKKYVKTSLHHLTVKSNSKEHIGVQNFFGDSDPTGLQHSKFECAIEDGRRSKEGDTSPVQGILQSSSGDCTLLSDSQLMIAYDQSAILNDQDRYCKGRGELKNAFLFGDISIRSRDWFHKLNYGGSFLDDTHIDVVLYYLRKRAKYGVELPIRFTTTNFLFAVKVKSLHDFWIDNNKDYGVLYPDHEIAAYILGFYMPCNDPWHTVDYILIPICVYGHWILAILSFKDRIIYVYDSMRGARHDAKIRSAVEPFAIVIPYFLSSTNFYRKKQDLNVNQPHYFDKSPLQPLDIQFVDGLPIQYAADCGIYLVSFAEYFIHNIQIPRDDFNVPEGLELGIATMPRGEKAVIYVKSQYYSESTLMPVVEGVDEVHFEVELVHFIQVREVLGDGRLIKRRIHDGRGEFPMDCPLQDSLLSVHYQGFLLNEEKMVFYDKSERTESVCSPCQLQDWTGFSFPEIMDDVEKIKGTGNRLFKEGKFELAKAKYEKNLLHLNVAACLLKLGEHKKSIEACNKVLDANPVHVKALYRCGMAYMASGDFEEARADFNKMMSIDNSSEGSAKAAPLKLKKEEQKPGLMTGDEATSENLEKDDLDNLDDHEERTRQTTAPPPPPGRLASVSDANKNHFWSYLNVVFTFPLQRQEFDLEYDNDVEQLLADMESKETETEEERELKLREARAAGCCSSAEVDRYIERKRKREVEGDVPRKESSQIGLLIQESLNMLASSDSLGTHSNRKPCSQISNSKRWEVHLGLILKVDSQGHKPIMGRSQLICTGGSLMVTVQYSNDYKDDKNEALHTQYIFCTDFPHGGPAFHAAGTVSQMDQRQYGRSVPQDFTPEVCGIGTIEEYMGKIFCIEVTEVALGGNFNAYVIEEVPLVILIGEQKVHTLSGESGIRGVVLYGSVRGIGSITHGHASNALQCDIGDLEGDLGEVPVAIVVDIFYSNVHGELGHWTMDDVSETR</sequence>
<evidence type="ECO:0000256" key="1">
    <source>
        <dbReference type="ARBA" id="ARBA00005234"/>
    </source>
</evidence>
<evidence type="ECO:0000256" key="3">
    <source>
        <dbReference type="ARBA" id="ARBA00022737"/>
    </source>
</evidence>
<reference evidence="10" key="2">
    <citation type="journal article" date="2017" name="J. Anim. Genet.">
        <title>Multiple reference genome sequences of hot pepper reveal the massive evolution of plant disease resistance genes by retroduplication.</title>
        <authorList>
            <person name="Kim S."/>
            <person name="Park J."/>
            <person name="Yeom S.-I."/>
            <person name="Kim Y.-M."/>
            <person name="Seo E."/>
            <person name="Kim K.-T."/>
            <person name="Kim M.-S."/>
            <person name="Lee J.M."/>
            <person name="Cheong K."/>
            <person name="Shin H.-S."/>
            <person name="Kim S.-B."/>
            <person name="Han K."/>
            <person name="Lee J."/>
            <person name="Park M."/>
            <person name="Lee H.-A."/>
            <person name="Lee H.-Y."/>
            <person name="Lee Y."/>
            <person name="Oh S."/>
            <person name="Lee J.H."/>
            <person name="Choi E."/>
            <person name="Choi E."/>
            <person name="Lee S.E."/>
            <person name="Jeon J."/>
            <person name="Kim H."/>
            <person name="Choi G."/>
            <person name="Song H."/>
            <person name="Lee J."/>
            <person name="Lee S.-C."/>
            <person name="Kwon J.-K."/>
            <person name="Lee H.-Y."/>
            <person name="Koo N."/>
            <person name="Hong Y."/>
            <person name="Kim R.W."/>
            <person name="Kang W.-H."/>
            <person name="Huh J.H."/>
            <person name="Kang B.-C."/>
            <person name="Yang T.-J."/>
            <person name="Lee Y.-H."/>
            <person name="Bennetzen J.L."/>
            <person name="Choi D."/>
        </authorList>
    </citation>
    <scope>NUCLEOTIDE SEQUENCE [LARGE SCALE GENOMIC DNA]</scope>
    <source>
        <strain evidence="10">cv. PBC81</strain>
    </source>
</reference>
<dbReference type="PANTHER" id="PTHR46674:SF1">
    <property type="entry name" value="INACTIVE PEPTIDYL-PROLYL CIS-TRANS ISOMERASE FKBP6"/>
    <property type="match status" value="1"/>
</dbReference>
<keyword evidence="4" id="KW-0378">Hydrolase</keyword>
<evidence type="ECO:0000256" key="5">
    <source>
        <dbReference type="ARBA" id="ARBA00022803"/>
    </source>
</evidence>
<dbReference type="Gene3D" id="3.40.395.10">
    <property type="entry name" value="Adenoviral Proteinase, Chain A"/>
    <property type="match status" value="1"/>
</dbReference>
<dbReference type="PANTHER" id="PTHR46674">
    <property type="entry name" value="INACTIVE PEPTIDYL-PROLYL CIS-TRANS ISOMERASE FKBP6"/>
    <property type="match status" value="1"/>
</dbReference>
<dbReference type="Pfam" id="PF02902">
    <property type="entry name" value="Peptidase_C48"/>
    <property type="match status" value="1"/>
</dbReference>
<dbReference type="InterPro" id="IPR042282">
    <property type="entry name" value="FKBP6/shu"/>
</dbReference>
<feature type="domain" description="Ubiquitin-like protease family profile" evidence="8">
    <location>
        <begin position="597"/>
        <end position="803"/>
    </location>
</feature>
<dbReference type="Gene3D" id="1.25.40.10">
    <property type="entry name" value="Tetratricopeptide repeat domain"/>
    <property type="match status" value="1"/>
</dbReference>
<dbReference type="SMART" id="SM00028">
    <property type="entry name" value="TPR"/>
    <property type="match status" value="2"/>
</dbReference>
<dbReference type="GO" id="GO:0008234">
    <property type="term" value="F:cysteine-type peptidase activity"/>
    <property type="evidence" value="ECO:0007669"/>
    <property type="project" value="InterPro"/>
</dbReference>
<dbReference type="SUPFAM" id="SSF54001">
    <property type="entry name" value="Cysteine proteinases"/>
    <property type="match status" value="1"/>
</dbReference>
<proteinExistence type="inferred from homology"/>
<dbReference type="PROSITE" id="PS50005">
    <property type="entry name" value="TPR"/>
    <property type="match status" value="1"/>
</dbReference>
<dbReference type="InterPro" id="IPR055141">
    <property type="entry name" value="TADA2A_B-like_dom"/>
</dbReference>
<feature type="repeat" description="TPR" evidence="6">
    <location>
        <begin position="1008"/>
        <end position="1041"/>
    </location>
</feature>